<sequence>MKEINLHISEISTLCKLNNVQSLFAFGSILKGSLQPESDVDLVVAIEDKDPLKYSDYYFDLKDGLEKIFERRIDLLEEKAIRNPFLKKEIDNNKVLLYAK</sequence>
<dbReference type="EMBL" id="UOES01000370">
    <property type="protein sequence ID" value="VAW28244.1"/>
    <property type="molecule type" value="Genomic_DNA"/>
</dbReference>
<feature type="domain" description="Polymerase beta nucleotidyltransferase" evidence="8">
    <location>
        <begin position="11"/>
        <end position="99"/>
    </location>
</feature>
<dbReference type="GO" id="GO:0016779">
    <property type="term" value="F:nucleotidyltransferase activity"/>
    <property type="evidence" value="ECO:0007669"/>
    <property type="project" value="UniProtKB-KW"/>
</dbReference>
<dbReference type="PANTHER" id="PTHR33571">
    <property type="entry name" value="SSL8005 PROTEIN"/>
    <property type="match status" value="1"/>
</dbReference>
<organism evidence="9">
    <name type="scientific">hydrothermal vent metagenome</name>
    <dbReference type="NCBI Taxonomy" id="652676"/>
    <lineage>
        <taxon>unclassified sequences</taxon>
        <taxon>metagenomes</taxon>
        <taxon>ecological metagenomes</taxon>
    </lineage>
</organism>
<evidence type="ECO:0000256" key="4">
    <source>
        <dbReference type="ARBA" id="ARBA00022723"/>
    </source>
</evidence>
<dbReference type="InterPro" id="IPR041633">
    <property type="entry name" value="Polbeta"/>
</dbReference>
<comment type="cofactor">
    <cofactor evidence="1">
        <name>Mg(2+)</name>
        <dbReference type="ChEBI" id="CHEBI:18420"/>
    </cofactor>
</comment>
<evidence type="ECO:0000256" key="6">
    <source>
        <dbReference type="ARBA" id="ARBA00022840"/>
    </source>
</evidence>
<keyword evidence="7" id="KW-0460">Magnesium</keyword>
<evidence type="ECO:0000256" key="3">
    <source>
        <dbReference type="ARBA" id="ARBA00022695"/>
    </source>
</evidence>
<gene>
    <name evidence="9" type="ORF">MNBD_BACTEROID06-1697</name>
</gene>
<accession>A0A3B0V8I4</accession>
<evidence type="ECO:0000256" key="2">
    <source>
        <dbReference type="ARBA" id="ARBA00022679"/>
    </source>
</evidence>
<dbReference type="GO" id="GO:0005524">
    <property type="term" value="F:ATP binding"/>
    <property type="evidence" value="ECO:0007669"/>
    <property type="project" value="UniProtKB-KW"/>
</dbReference>
<evidence type="ECO:0000256" key="5">
    <source>
        <dbReference type="ARBA" id="ARBA00022741"/>
    </source>
</evidence>
<dbReference type="Pfam" id="PF18765">
    <property type="entry name" value="Polbeta"/>
    <property type="match status" value="1"/>
</dbReference>
<evidence type="ECO:0000259" key="8">
    <source>
        <dbReference type="Pfam" id="PF18765"/>
    </source>
</evidence>
<evidence type="ECO:0000256" key="1">
    <source>
        <dbReference type="ARBA" id="ARBA00001946"/>
    </source>
</evidence>
<keyword evidence="3" id="KW-0548">Nucleotidyltransferase</keyword>
<dbReference type="AlphaFoldDB" id="A0A3B0V8I4"/>
<dbReference type="GO" id="GO:0046872">
    <property type="term" value="F:metal ion binding"/>
    <property type="evidence" value="ECO:0007669"/>
    <property type="project" value="UniProtKB-KW"/>
</dbReference>
<keyword evidence="5" id="KW-0547">Nucleotide-binding</keyword>
<proteinExistence type="predicted"/>
<dbReference type="InterPro" id="IPR043519">
    <property type="entry name" value="NT_sf"/>
</dbReference>
<keyword evidence="4" id="KW-0479">Metal-binding</keyword>
<dbReference type="SUPFAM" id="SSF81301">
    <property type="entry name" value="Nucleotidyltransferase"/>
    <property type="match status" value="1"/>
</dbReference>
<dbReference type="Gene3D" id="3.30.460.10">
    <property type="entry name" value="Beta Polymerase, domain 2"/>
    <property type="match status" value="1"/>
</dbReference>
<protein>
    <recommendedName>
        <fullName evidence="8">Polymerase beta nucleotidyltransferase domain-containing protein</fullName>
    </recommendedName>
</protein>
<keyword evidence="2" id="KW-0808">Transferase</keyword>
<evidence type="ECO:0000313" key="9">
    <source>
        <dbReference type="EMBL" id="VAW28244.1"/>
    </source>
</evidence>
<keyword evidence="6" id="KW-0067">ATP-binding</keyword>
<reference evidence="9" key="1">
    <citation type="submission" date="2018-06" db="EMBL/GenBank/DDBJ databases">
        <authorList>
            <person name="Zhirakovskaya E."/>
        </authorList>
    </citation>
    <scope>NUCLEOTIDE SEQUENCE</scope>
</reference>
<name>A0A3B0V8I4_9ZZZZ</name>
<dbReference type="CDD" id="cd05403">
    <property type="entry name" value="NT_KNTase_like"/>
    <property type="match status" value="1"/>
</dbReference>
<dbReference type="InterPro" id="IPR052038">
    <property type="entry name" value="Type-VII_TA_antitoxin"/>
</dbReference>
<evidence type="ECO:0000256" key="7">
    <source>
        <dbReference type="ARBA" id="ARBA00022842"/>
    </source>
</evidence>
<dbReference type="PANTHER" id="PTHR33571:SF12">
    <property type="entry name" value="BSL3053 PROTEIN"/>
    <property type="match status" value="1"/>
</dbReference>